<feature type="compositionally biased region" description="Pro residues" evidence="1">
    <location>
        <begin position="102"/>
        <end position="112"/>
    </location>
</feature>
<protein>
    <submittedName>
        <fullName evidence="2">Signal transducer and activator of transcription 2</fullName>
    </submittedName>
</protein>
<name>A0A8D8V4L9_9HEMI</name>
<sequence length="119" mass="12813">MLDNFIPFLKLNYGSRYVSVCLYYFRDCSKSNSSQYGKQRRPRRLLLRWEWPPNLGPALQPSLGPAPQPSLGPVPQPSLGPAPQPSLGPAPQPSLGSAPQPSLGPAPQPSLGPAPQKTS</sequence>
<reference evidence="2" key="1">
    <citation type="submission" date="2021-05" db="EMBL/GenBank/DDBJ databases">
        <authorList>
            <person name="Alioto T."/>
            <person name="Alioto T."/>
            <person name="Gomez Garrido J."/>
        </authorList>
    </citation>
    <scope>NUCLEOTIDE SEQUENCE</scope>
</reference>
<organism evidence="2">
    <name type="scientific">Cacopsylla melanoneura</name>
    <dbReference type="NCBI Taxonomy" id="428564"/>
    <lineage>
        <taxon>Eukaryota</taxon>
        <taxon>Metazoa</taxon>
        <taxon>Ecdysozoa</taxon>
        <taxon>Arthropoda</taxon>
        <taxon>Hexapoda</taxon>
        <taxon>Insecta</taxon>
        <taxon>Pterygota</taxon>
        <taxon>Neoptera</taxon>
        <taxon>Paraneoptera</taxon>
        <taxon>Hemiptera</taxon>
        <taxon>Sternorrhyncha</taxon>
        <taxon>Psylloidea</taxon>
        <taxon>Psyllidae</taxon>
        <taxon>Psyllinae</taxon>
        <taxon>Cacopsylla</taxon>
    </lineage>
</organism>
<feature type="compositionally biased region" description="Pro residues" evidence="1">
    <location>
        <begin position="64"/>
        <end position="92"/>
    </location>
</feature>
<evidence type="ECO:0000313" key="2">
    <source>
        <dbReference type="EMBL" id="CAG6718941.1"/>
    </source>
</evidence>
<dbReference type="AlphaFoldDB" id="A0A8D8V4L9"/>
<evidence type="ECO:0000256" key="1">
    <source>
        <dbReference type="SAM" id="MobiDB-lite"/>
    </source>
</evidence>
<proteinExistence type="predicted"/>
<dbReference type="EMBL" id="HBUF01358078">
    <property type="protein sequence ID" value="CAG6718941.1"/>
    <property type="molecule type" value="Transcribed_RNA"/>
</dbReference>
<accession>A0A8D8V4L9</accession>
<feature type="region of interest" description="Disordered" evidence="1">
    <location>
        <begin position="57"/>
        <end position="119"/>
    </location>
</feature>